<accession>A0ABT4WJ71</accession>
<protein>
    <submittedName>
        <fullName evidence="1">Uncharacterized protein</fullName>
    </submittedName>
</protein>
<comment type="caution">
    <text evidence="1">The sequence shown here is derived from an EMBL/GenBank/DDBJ whole genome shotgun (WGS) entry which is preliminary data.</text>
</comment>
<reference evidence="1 2" key="1">
    <citation type="journal article" date="2023" name="Chemosphere">
        <title>Whole genome analysis of Flavobacterium aziz-sancarii sp. nov., isolated from Ardley Island (Antarctica), revealed a rich resistome and bioremediation potential.</title>
        <authorList>
            <person name="Otur C."/>
            <person name="Okay S."/>
            <person name="Kurt-Kizildogan A."/>
        </authorList>
    </citation>
    <scope>NUCLEOTIDE SEQUENCE [LARGE SCALE GENOMIC DNA]</scope>
    <source>
        <strain evidence="1 2">AC</strain>
    </source>
</reference>
<gene>
    <name evidence="1" type="ORF">NJT12_23630</name>
</gene>
<dbReference type="EMBL" id="JAMZNK010000071">
    <property type="protein sequence ID" value="MDA6072616.1"/>
    <property type="molecule type" value="Genomic_DNA"/>
</dbReference>
<dbReference type="RefSeq" id="WP_271338577.1">
    <property type="nucleotide sequence ID" value="NZ_JAMZNK010000071.1"/>
</dbReference>
<dbReference type="Proteomes" id="UP001212170">
    <property type="component" value="Unassembled WGS sequence"/>
</dbReference>
<evidence type="ECO:0000313" key="1">
    <source>
        <dbReference type="EMBL" id="MDA6072616.1"/>
    </source>
</evidence>
<name>A0ABT4WJ71_9FLAO</name>
<evidence type="ECO:0000313" key="2">
    <source>
        <dbReference type="Proteomes" id="UP001212170"/>
    </source>
</evidence>
<proteinExistence type="predicted"/>
<organism evidence="1 2">
    <name type="scientific">Flavobacterium azizsancarii</name>
    <dbReference type="NCBI Taxonomy" id="2961580"/>
    <lineage>
        <taxon>Bacteria</taxon>
        <taxon>Pseudomonadati</taxon>
        <taxon>Bacteroidota</taxon>
        <taxon>Flavobacteriia</taxon>
        <taxon>Flavobacteriales</taxon>
        <taxon>Flavobacteriaceae</taxon>
        <taxon>Flavobacterium</taxon>
    </lineage>
</organism>
<sequence length="169" mass="19731">MEKIKSIVQGDLLAFKTVDGNYKAIMCTATNKKIPQNFTFIALTYNDPKCPDEIEIRKESFWGCGTSKAYYFKYSLEEQEKMWAFHPEIKPFLIGSYNLIIWRKDFLKFRDNVLKIGNLNIVNNIDKNGNYGINVNSWQSLNNFFTVQIKTIFNDIGQKTFKLESIIKN</sequence>
<keyword evidence="2" id="KW-1185">Reference proteome</keyword>